<protein>
    <submittedName>
        <fullName evidence="2">Ferredoxin</fullName>
    </submittedName>
</protein>
<keyword evidence="1" id="KW-0812">Transmembrane</keyword>
<dbReference type="PIRSF" id="PIRSF011386">
    <property type="entry name" value="FixH"/>
    <property type="match status" value="1"/>
</dbReference>
<reference evidence="3" key="1">
    <citation type="submission" date="2018-05" db="EMBL/GenBank/DDBJ databases">
        <authorList>
            <person name="Li X."/>
        </authorList>
    </citation>
    <scope>NUCLEOTIDE SEQUENCE [LARGE SCALE GENOMIC DNA]</scope>
    <source>
        <strain evidence="3">YIM 73061</strain>
    </source>
</reference>
<name>A0A328ACI3_9CAUL</name>
<dbReference type="InterPro" id="IPR008620">
    <property type="entry name" value="FixH"/>
</dbReference>
<proteinExistence type="predicted"/>
<dbReference type="AlphaFoldDB" id="A0A328ACI3"/>
<dbReference type="RefSeq" id="WP_111514809.1">
    <property type="nucleotide sequence ID" value="NZ_QFYR01000002.1"/>
</dbReference>
<evidence type="ECO:0000313" key="2">
    <source>
        <dbReference type="EMBL" id="RAK52523.1"/>
    </source>
</evidence>
<dbReference type="InterPro" id="IPR018037">
    <property type="entry name" value="FixH_proteobacterial"/>
</dbReference>
<dbReference type="EMBL" id="QFYR01000002">
    <property type="protein sequence ID" value="RAK52523.1"/>
    <property type="molecule type" value="Genomic_DNA"/>
</dbReference>
<keyword evidence="1" id="KW-1133">Transmembrane helix</keyword>
<dbReference type="Pfam" id="PF05751">
    <property type="entry name" value="FixH"/>
    <property type="match status" value="1"/>
</dbReference>
<evidence type="ECO:0000313" key="3">
    <source>
        <dbReference type="Proteomes" id="UP000249725"/>
    </source>
</evidence>
<evidence type="ECO:0000256" key="1">
    <source>
        <dbReference type="SAM" id="Phobius"/>
    </source>
</evidence>
<organism evidence="2 3">
    <name type="scientific">Phenylobacterium deserti</name>
    <dbReference type="NCBI Taxonomy" id="1914756"/>
    <lineage>
        <taxon>Bacteria</taxon>
        <taxon>Pseudomonadati</taxon>
        <taxon>Pseudomonadota</taxon>
        <taxon>Alphaproteobacteria</taxon>
        <taxon>Caulobacterales</taxon>
        <taxon>Caulobacteraceae</taxon>
        <taxon>Phenylobacterium</taxon>
    </lineage>
</organism>
<accession>A0A328ACI3</accession>
<sequence length="166" mass="18323">MSVASLEPRRARRPFRITGWHVLAGMIAFFAVVIAVDVAFTVMALRTFPGQVSVTPYEDGLLYNKKLEQIAAQERLGWRASAAQEGGVVAIQMRDAQDAPLVGLTIRGRLERPATEAGKITLAFREVEPGRYVADAKGLAGSWDLTLFAHDARNNAFEAERRLTWP</sequence>
<dbReference type="OrthoDB" id="1495896at2"/>
<gene>
    <name evidence="2" type="ORF">DJ018_09930</name>
</gene>
<keyword evidence="1" id="KW-0472">Membrane</keyword>
<dbReference type="Proteomes" id="UP000249725">
    <property type="component" value="Unassembled WGS sequence"/>
</dbReference>
<feature type="transmembrane region" description="Helical" evidence="1">
    <location>
        <begin position="20"/>
        <end position="45"/>
    </location>
</feature>
<keyword evidence="3" id="KW-1185">Reference proteome</keyword>
<comment type="caution">
    <text evidence="2">The sequence shown here is derived from an EMBL/GenBank/DDBJ whole genome shotgun (WGS) entry which is preliminary data.</text>
</comment>